<gene>
    <name evidence="5" type="ORF">ACFOUW_22565</name>
</gene>
<protein>
    <submittedName>
        <fullName evidence="5">MarR family winged helix-turn-helix transcriptional regulator</fullName>
    </submittedName>
</protein>
<evidence type="ECO:0000256" key="2">
    <source>
        <dbReference type="ARBA" id="ARBA00023125"/>
    </source>
</evidence>
<dbReference type="SUPFAM" id="SSF46785">
    <property type="entry name" value="Winged helix' DNA-binding domain"/>
    <property type="match status" value="1"/>
</dbReference>
<evidence type="ECO:0000313" key="6">
    <source>
        <dbReference type="Proteomes" id="UP001595699"/>
    </source>
</evidence>
<dbReference type="InterPro" id="IPR036388">
    <property type="entry name" value="WH-like_DNA-bd_sf"/>
</dbReference>
<dbReference type="Gene3D" id="1.10.10.10">
    <property type="entry name" value="Winged helix-like DNA-binding domain superfamily/Winged helix DNA-binding domain"/>
    <property type="match status" value="1"/>
</dbReference>
<dbReference type="InterPro" id="IPR000835">
    <property type="entry name" value="HTH_MarR-typ"/>
</dbReference>
<dbReference type="PANTHER" id="PTHR42756">
    <property type="entry name" value="TRANSCRIPTIONAL REGULATOR, MARR"/>
    <property type="match status" value="1"/>
</dbReference>
<proteinExistence type="predicted"/>
<evidence type="ECO:0000313" key="5">
    <source>
        <dbReference type="EMBL" id="MFC3763638.1"/>
    </source>
</evidence>
<name>A0ABV7YFK6_9ACTN</name>
<dbReference type="EMBL" id="JBHRZH010000019">
    <property type="protein sequence ID" value="MFC3763638.1"/>
    <property type="molecule type" value="Genomic_DNA"/>
</dbReference>
<sequence>MADHLDFVLDQWARERPDLDVSAMGVIGRLSRLSRLVGTELEKAFSAHGLDRGAFDMLATLRRSGPPFALTPAGLMRASMVTSGAITQRLDRLEARGWVTRTPSDSDGRGVVVALTDEGLALINAALPDHVANEERILASLSTEQRAQLAETLRQLLVALGDSPA</sequence>
<feature type="domain" description="HTH marR-type" evidence="4">
    <location>
        <begin position="23"/>
        <end position="158"/>
    </location>
</feature>
<organism evidence="5 6">
    <name type="scientific">Tenggerimyces flavus</name>
    <dbReference type="NCBI Taxonomy" id="1708749"/>
    <lineage>
        <taxon>Bacteria</taxon>
        <taxon>Bacillati</taxon>
        <taxon>Actinomycetota</taxon>
        <taxon>Actinomycetes</taxon>
        <taxon>Propionibacteriales</taxon>
        <taxon>Nocardioidaceae</taxon>
        <taxon>Tenggerimyces</taxon>
    </lineage>
</organism>
<dbReference type="SMART" id="SM00347">
    <property type="entry name" value="HTH_MARR"/>
    <property type="match status" value="1"/>
</dbReference>
<keyword evidence="6" id="KW-1185">Reference proteome</keyword>
<comment type="caution">
    <text evidence="5">The sequence shown here is derived from an EMBL/GenBank/DDBJ whole genome shotgun (WGS) entry which is preliminary data.</text>
</comment>
<keyword evidence="2" id="KW-0238">DNA-binding</keyword>
<evidence type="ECO:0000259" key="4">
    <source>
        <dbReference type="PROSITE" id="PS50995"/>
    </source>
</evidence>
<dbReference type="RefSeq" id="WP_205115777.1">
    <property type="nucleotide sequence ID" value="NZ_JAFBCM010000001.1"/>
</dbReference>
<reference evidence="6" key="1">
    <citation type="journal article" date="2019" name="Int. J. Syst. Evol. Microbiol.">
        <title>The Global Catalogue of Microorganisms (GCM) 10K type strain sequencing project: providing services to taxonomists for standard genome sequencing and annotation.</title>
        <authorList>
            <consortium name="The Broad Institute Genomics Platform"/>
            <consortium name="The Broad Institute Genome Sequencing Center for Infectious Disease"/>
            <person name="Wu L."/>
            <person name="Ma J."/>
        </authorList>
    </citation>
    <scope>NUCLEOTIDE SEQUENCE [LARGE SCALE GENOMIC DNA]</scope>
    <source>
        <strain evidence="6">CGMCC 4.7241</strain>
    </source>
</reference>
<keyword evidence="1" id="KW-0805">Transcription regulation</keyword>
<dbReference type="PANTHER" id="PTHR42756:SF1">
    <property type="entry name" value="TRANSCRIPTIONAL REPRESSOR OF EMRAB OPERON"/>
    <property type="match status" value="1"/>
</dbReference>
<dbReference type="PRINTS" id="PR00598">
    <property type="entry name" value="HTHMARR"/>
</dbReference>
<dbReference type="Pfam" id="PF12802">
    <property type="entry name" value="MarR_2"/>
    <property type="match status" value="1"/>
</dbReference>
<dbReference type="Proteomes" id="UP001595699">
    <property type="component" value="Unassembled WGS sequence"/>
</dbReference>
<dbReference type="InterPro" id="IPR036390">
    <property type="entry name" value="WH_DNA-bd_sf"/>
</dbReference>
<evidence type="ECO:0000256" key="3">
    <source>
        <dbReference type="ARBA" id="ARBA00023163"/>
    </source>
</evidence>
<dbReference type="PROSITE" id="PS50995">
    <property type="entry name" value="HTH_MARR_2"/>
    <property type="match status" value="1"/>
</dbReference>
<evidence type="ECO:0000256" key="1">
    <source>
        <dbReference type="ARBA" id="ARBA00023015"/>
    </source>
</evidence>
<accession>A0ABV7YFK6</accession>
<keyword evidence="3" id="KW-0804">Transcription</keyword>